<sequence>MGQMTSALFPMIAAASMIATTVHEKLIAGEGQPRSESSRANRSAYHAVTIARKASSGCQTGPETT</sequence>
<dbReference type="Proteomes" id="UP000011602">
    <property type="component" value="Unassembled WGS sequence"/>
</dbReference>
<comment type="caution">
    <text evidence="1">The sequence shown here is derived from an EMBL/GenBank/DDBJ whole genome shotgun (WGS) entry which is preliminary data.</text>
</comment>
<dbReference type="EMBL" id="AOHZ01000075">
    <property type="protein sequence ID" value="ELY52560.1"/>
    <property type="molecule type" value="Genomic_DNA"/>
</dbReference>
<organism evidence="1 2">
    <name type="scientific">Natronolimnohabitans innermongolicus JCM 12255</name>
    <dbReference type="NCBI Taxonomy" id="1227499"/>
    <lineage>
        <taxon>Archaea</taxon>
        <taxon>Methanobacteriati</taxon>
        <taxon>Methanobacteriota</taxon>
        <taxon>Stenosarchaea group</taxon>
        <taxon>Halobacteria</taxon>
        <taxon>Halobacteriales</taxon>
        <taxon>Natrialbaceae</taxon>
        <taxon>Natronolimnohabitans</taxon>
    </lineage>
</organism>
<reference evidence="1 2" key="1">
    <citation type="journal article" date="2014" name="PLoS Genet.">
        <title>Phylogenetically driven sequencing of extremely halophilic archaea reveals strategies for static and dynamic osmo-response.</title>
        <authorList>
            <person name="Becker E.A."/>
            <person name="Seitzer P.M."/>
            <person name="Tritt A."/>
            <person name="Larsen D."/>
            <person name="Krusor M."/>
            <person name="Yao A.I."/>
            <person name="Wu D."/>
            <person name="Madern D."/>
            <person name="Eisen J.A."/>
            <person name="Darling A.E."/>
            <person name="Facciotti M.T."/>
        </authorList>
    </citation>
    <scope>NUCLEOTIDE SEQUENCE [LARGE SCALE GENOMIC DNA]</scope>
    <source>
        <strain evidence="1 2">JCM 12255</strain>
    </source>
</reference>
<gene>
    <name evidence="1" type="ORF">C493_15965</name>
</gene>
<evidence type="ECO:0000313" key="1">
    <source>
        <dbReference type="EMBL" id="ELY52560.1"/>
    </source>
</evidence>
<protein>
    <submittedName>
        <fullName evidence="1">Uncharacterized protein</fullName>
    </submittedName>
</protein>
<keyword evidence="2" id="KW-1185">Reference proteome</keyword>
<name>L9WSY7_9EURY</name>
<dbReference type="AlphaFoldDB" id="L9WSY7"/>
<accession>L9WSY7</accession>
<proteinExistence type="predicted"/>
<evidence type="ECO:0000313" key="2">
    <source>
        <dbReference type="Proteomes" id="UP000011602"/>
    </source>
</evidence>